<comment type="caution">
    <text evidence="4">The sequence shown here is derived from an EMBL/GenBank/DDBJ whole genome shotgun (WGS) entry which is preliminary data.</text>
</comment>
<evidence type="ECO:0000313" key="5">
    <source>
        <dbReference type="Proteomes" id="UP000571950"/>
    </source>
</evidence>
<protein>
    <recommendedName>
        <fullName evidence="2">histidine kinase</fullName>
        <ecNumber evidence="2">2.7.13.3</ecNumber>
    </recommendedName>
</protein>
<dbReference type="Pfam" id="PF00512">
    <property type="entry name" value="HisKA"/>
    <property type="match status" value="1"/>
</dbReference>
<evidence type="ECO:0000313" key="4">
    <source>
        <dbReference type="EMBL" id="MBB3927221.1"/>
    </source>
</evidence>
<dbReference type="EC" id="2.7.13.3" evidence="2"/>
<organism evidence="4 5">
    <name type="scientific">Sphingobium jiangsuense</name>
    <dbReference type="NCBI Taxonomy" id="870476"/>
    <lineage>
        <taxon>Bacteria</taxon>
        <taxon>Pseudomonadati</taxon>
        <taxon>Pseudomonadota</taxon>
        <taxon>Alphaproteobacteria</taxon>
        <taxon>Sphingomonadales</taxon>
        <taxon>Sphingomonadaceae</taxon>
        <taxon>Sphingobium</taxon>
    </lineage>
</organism>
<dbReference type="Gene3D" id="1.10.287.130">
    <property type="match status" value="1"/>
</dbReference>
<evidence type="ECO:0000256" key="2">
    <source>
        <dbReference type="ARBA" id="ARBA00012438"/>
    </source>
</evidence>
<reference evidence="4 5" key="1">
    <citation type="submission" date="2020-08" db="EMBL/GenBank/DDBJ databases">
        <title>Genomic Encyclopedia of Type Strains, Phase IV (KMG-IV): sequencing the most valuable type-strain genomes for metagenomic binning, comparative biology and taxonomic classification.</title>
        <authorList>
            <person name="Goeker M."/>
        </authorList>
    </citation>
    <scope>NUCLEOTIDE SEQUENCE [LARGE SCALE GENOMIC DNA]</scope>
    <source>
        <strain evidence="4 5">DSM 26189</strain>
    </source>
</reference>
<gene>
    <name evidence="4" type="ORF">GGR43_002944</name>
</gene>
<dbReference type="InterPro" id="IPR003661">
    <property type="entry name" value="HisK_dim/P_dom"/>
</dbReference>
<keyword evidence="4" id="KW-0418">Kinase</keyword>
<dbReference type="AlphaFoldDB" id="A0A7W6FQK3"/>
<accession>A0A7W6FQK3</accession>
<keyword evidence="4" id="KW-0808">Transferase</keyword>
<dbReference type="SMART" id="SM00388">
    <property type="entry name" value="HisKA"/>
    <property type="match status" value="1"/>
</dbReference>
<comment type="catalytic activity">
    <reaction evidence="1">
        <text>ATP + protein L-histidine = ADP + protein N-phospho-L-histidine.</text>
        <dbReference type="EC" id="2.7.13.3"/>
    </reaction>
</comment>
<dbReference type="SUPFAM" id="SSF47384">
    <property type="entry name" value="Homodimeric domain of signal transducing histidine kinase"/>
    <property type="match status" value="1"/>
</dbReference>
<dbReference type="RefSeq" id="WP_188072722.1">
    <property type="nucleotide sequence ID" value="NZ_BSPS01000013.1"/>
</dbReference>
<proteinExistence type="predicted"/>
<dbReference type="GO" id="GO:0000155">
    <property type="term" value="F:phosphorelay sensor kinase activity"/>
    <property type="evidence" value="ECO:0007669"/>
    <property type="project" value="InterPro"/>
</dbReference>
<dbReference type="EMBL" id="JACIDT010000010">
    <property type="protein sequence ID" value="MBB3927221.1"/>
    <property type="molecule type" value="Genomic_DNA"/>
</dbReference>
<sequence length="605" mass="65112">MRFNDLTQTILAVEERTGLAATTLWRQCVDMLAQYDQPGRALLPQEDRVALVARLNDLRGELSEAQRIASVVELGTRLRSPALVEFFASDRPAVCAAAMARACLPDAVWPVLLSRLGPTARGVLRGRRDIGERTRLALESFGSTDLVLGTRPSLVSNDLGEAVVTDVAAQAAEQDGADEAILVLEEGVGPVELPAGSDGGPDAAMAGADERNQIRLLVERIERFTSAARERNRMAASEEAVEALAASAFQPLDHFPFETDAEGTLIWVGEASRTALVGLSIAQPATPGDTGPDGHVAGAFARRSSFQHGRLFIGEGLYSGEWRLSAVPFFDPATGRFQGYRGQARRPLVHEVPHQVRSSVREATRQPSLDSMRQVIHELRTPLNAILGFAEIIEQQLFGPAGVHYREMAGNILSDARRLMAAFDDIDLAARSAASLEEEPASRAHADAVDMEALMEKVASLYEEQGDPPAAPVRVTASANIPPALIEPVQGERMIQHLVRTLVSIAGEGEQVKGAVWFQPEGHNGKLVIGFDRPARLAGLEEQDILDPGYGADGDWPDGPLLGLGFSIRLVRSLAQGQGGALRIENERILLELPVADRGVDHEAG</sequence>
<dbReference type="Proteomes" id="UP000571950">
    <property type="component" value="Unassembled WGS sequence"/>
</dbReference>
<dbReference type="CDD" id="cd00082">
    <property type="entry name" value="HisKA"/>
    <property type="match status" value="1"/>
</dbReference>
<name>A0A7W6FQK3_9SPHN</name>
<dbReference type="InterPro" id="IPR005467">
    <property type="entry name" value="His_kinase_dom"/>
</dbReference>
<dbReference type="PROSITE" id="PS50109">
    <property type="entry name" value="HIS_KIN"/>
    <property type="match status" value="1"/>
</dbReference>
<dbReference type="InterPro" id="IPR036097">
    <property type="entry name" value="HisK_dim/P_sf"/>
</dbReference>
<evidence type="ECO:0000259" key="3">
    <source>
        <dbReference type="PROSITE" id="PS50109"/>
    </source>
</evidence>
<evidence type="ECO:0000256" key="1">
    <source>
        <dbReference type="ARBA" id="ARBA00000085"/>
    </source>
</evidence>
<keyword evidence="5" id="KW-1185">Reference proteome</keyword>
<feature type="domain" description="Histidine kinase" evidence="3">
    <location>
        <begin position="374"/>
        <end position="587"/>
    </location>
</feature>